<proteinExistence type="predicted"/>
<dbReference type="EMBL" id="CADEAL010004169">
    <property type="protein sequence ID" value="CAB1453438.1"/>
    <property type="molecule type" value="Genomic_DNA"/>
</dbReference>
<evidence type="ECO:0000313" key="2">
    <source>
        <dbReference type="EMBL" id="CAB1453438.1"/>
    </source>
</evidence>
<feature type="region of interest" description="Disordered" evidence="1">
    <location>
        <begin position="141"/>
        <end position="176"/>
    </location>
</feature>
<feature type="region of interest" description="Disordered" evidence="1">
    <location>
        <begin position="92"/>
        <end position="112"/>
    </location>
</feature>
<organism evidence="2 3">
    <name type="scientific">Pleuronectes platessa</name>
    <name type="common">European plaice</name>
    <dbReference type="NCBI Taxonomy" id="8262"/>
    <lineage>
        <taxon>Eukaryota</taxon>
        <taxon>Metazoa</taxon>
        <taxon>Chordata</taxon>
        <taxon>Craniata</taxon>
        <taxon>Vertebrata</taxon>
        <taxon>Euteleostomi</taxon>
        <taxon>Actinopterygii</taxon>
        <taxon>Neopterygii</taxon>
        <taxon>Teleostei</taxon>
        <taxon>Neoteleostei</taxon>
        <taxon>Acanthomorphata</taxon>
        <taxon>Carangaria</taxon>
        <taxon>Pleuronectiformes</taxon>
        <taxon>Pleuronectoidei</taxon>
        <taxon>Pleuronectidae</taxon>
        <taxon>Pleuronectes</taxon>
    </lineage>
</organism>
<accession>A0A9N7VM15</accession>
<name>A0A9N7VM15_PLEPL</name>
<sequence>MVTTDTERPPGIDMVVNHTPQTHHQSALMTDQQGKTCSGETEPLAALTTLRTQRQYESVHLSAHQGSLMDYRCQLPRANKEVQSNCLSRSEWELQEQSDGQEKKHTVSPPPLTLPLSHALPKLLGAGALLSELLSHSPRVHVDSDMDKRSIRRKKYRRRRRRRRRRTTPDLKKQQLRQTHCHSNICFMLSAAAGQFTAWEPQN</sequence>
<evidence type="ECO:0000313" key="3">
    <source>
        <dbReference type="Proteomes" id="UP001153269"/>
    </source>
</evidence>
<dbReference type="AlphaFoldDB" id="A0A9N7VM15"/>
<protein>
    <submittedName>
        <fullName evidence="2">Uncharacterized protein</fullName>
    </submittedName>
</protein>
<feature type="compositionally biased region" description="Basic residues" evidence="1">
    <location>
        <begin position="150"/>
        <end position="166"/>
    </location>
</feature>
<evidence type="ECO:0000256" key="1">
    <source>
        <dbReference type="SAM" id="MobiDB-lite"/>
    </source>
</evidence>
<comment type="caution">
    <text evidence="2">The sequence shown here is derived from an EMBL/GenBank/DDBJ whole genome shotgun (WGS) entry which is preliminary data.</text>
</comment>
<keyword evidence="3" id="KW-1185">Reference proteome</keyword>
<gene>
    <name evidence="2" type="ORF">PLEPLA_LOCUS41191</name>
</gene>
<dbReference type="Proteomes" id="UP001153269">
    <property type="component" value="Unassembled WGS sequence"/>
</dbReference>
<reference evidence="2" key="1">
    <citation type="submission" date="2020-03" db="EMBL/GenBank/DDBJ databases">
        <authorList>
            <person name="Weist P."/>
        </authorList>
    </citation>
    <scope>NUCLEOTIDE SEQUENCE</scope>
</reference>